<accession>G0UBT1</accession>
<dbReference type="InterPro" id="IPR029063">
    <property type="entry name" value="SAM-dependent_MTases_sf"/>
</dbReference>
<protein>
    <submittedName>
        <fullName evidence="1">Uncharacterized protein</fullName>
    </submittedName>
</protein>
<reference evidence="1" key="1">
    <citation type="journal article" date="2012" name="Proc. Natl. Acad. Sci. U.S.A.">
        <title>Antigenic diversity is generated by distinct evolutionary mechanisms in African trypanosome species.</title>
        <authorList>
            <person name="Jackson A.P."/>
            <person name="Berry A."/>
            <person name="Aslett M."/>
            <person name="Allison H.C."/>
            <person name="Burton P."/>
            <person name="Vavrova-Anderson J."/>
            <person name="Brown R."/>
            <person name="Browne H."/>
            <person name="Corton N."/>
            <person name="Hauser H."/>
            <person name="Gamble J."/>
            <person name="Gilderthorp R."/>
            <person name="Marcello L."/>
            <person name="McQuillan J."/>
            <person name="Otto T.D."/>
            <person name="Quail M.A."/>
            <person name="Sanders M.J."/>
            <person name="van Tonder A."/>
            <person name="Ginger M.L."/>
            <person name="Field M.C."/>
            <person name="Barry J.D."/>
            <person name="Hertz-Fowler C."/>
            <person name="Berriman M."/>
        </authorList>
    </citation>
    <scope>NUCLEOTIDE SEQUENCE</scope>
    <source>
        <strain evidence="1">Y486</strain>
    </source>
</reference>
<proteinExistence type="predicted"/>
<dbReference type="VEuPathDB" id="TriTrypDB:TvY486_1107630"/>
<dbReference type="OMA" id="KWSQVLW"/>
<dbReference type="EMBL" id="HE573027">
    <property type="protein sequence ID" value="CCC53279.1"/>
    <property type="molecule type" value="Genomic_DNA"/>
</dbReference>
<dbReference type="AlphaFoldDB" id="G0UBT1"/>
<organism evidence="1">
    <name type="scientific">Trypanosoma vivax (strain Y486)</name>
    <dbReference type="NCBI Taxonomy" id="1055687"/>
    <lineage>
        <taxon>Eukaryota</taxon>
        <taxon>Discoba</taxon>
        <taxon>Euglenozoa</taxon>
        <taxon>Kinetoplastea</taxon>
        <taxon>Metakinetoplastina</taxon>
        <taxon>Trypanosomatida</taxon>
        <taxon>Trypanosomatidae</taxon>
        <taxon>Trypanosoma</taxon>
        <taxon>Duttonella</taxon>
    </lineage>
</organism>
<gene>
    <name evidence="1" type="ORF">TVY486_1107630</name>
</gene>
<dbReference type="SUPFAM" id="SSF53335">
    <property type="entry name" value="S-adenosyl-L-methionine-dependent methyltransferases"/>
    <property type="match status" value="1"/>
</dbReference>
<evidence type="ECO:0000313" key="1">
    <source>
        <dbReference type="EMBL" id="CCC53279.1"/>
    </source>
</evidence>
<name>G0UBT1_TRYVY</name>
<sequence>MIRFKRCPFFLCGRSLVLRPEATKDPHRYPLGYVPLDGSESIDSVWTLVRSGFFVAPLNKVEVIHKVHTGIRHIAISEYPPACCFDIIALNIKLKEICSRLLIRRDFWALDDFNDPEMNTSFGVQNVYFDNFKWSQVLWKRFQIFVEEYFPVAEHTHLTYDEYIQLMRSFSHFEQGYSLFPLLPRKYKIHPPFGVPTLSKVDMEPLLLYSKWLQNFRGPLMLNKALIVRGRCGECAMVTRHCGVPIVRSVDPNYRAVASARKDTELMGKHFNTISFRVGEMFLPLDTRMDSSRKKSDLIVYYPDQGVYETYFTNYSGGYASCMEGFAGMLEQFFEEAVHHLSDFGVVVICCTNIYSLLKPYEPNPIEYEIKFNRRWVVLDYYDLPIRSKGVLSHIPAQHRFKLPHSLMGSLRSELWILHKIEAIGHFAYIHNIPGSKPPSCAAMHWKNKNISKLRRMVMKNQIDDLGGDWEAYKERFMHLLREQNGDDEDDMAQSIRMAMDPSYPQELANRARIAVETNIEAKRAFHVDVSSRFGEVSPRECFDSKYTSNFIKSISKNP</sequence>